<proteinExistence type="predicted"/>
<accession>A0A2W7R0L3</accession>
<name>A0A2W7R0L3_9RHOB</name>
<evidence type="ECO:0000313" key="1">
    <source>
        <dbReference type="EMBL" id="PZX47609.1"/>
    </source>
</evidence>
<organism evidence="1 2">
    <name type="scientific">Cereibacter changlensis</name>
    <dbReference type="NCBI Taxonomy" id="402884"/>
    <lineage>
        <taxon>Bacteria</taxon>
        <taxon>Pseudomonadati</taxon>
        <taxon>Pseudomonadota</taxon>
        <taxon>Alphaproteobacteria</taxon>
        <taxon>Rhodobacterales</taxon>
        <taxon>Paracoccaceae</taxon>
        <taxon>Cereibacter</taxon>
    </lineage>
</organism>
<gene>
    <name evidence="1" type="ORF">LX76_04478</name>
</gene>
<dbReference type="RefSeq" id="WP_146170676.1">
    <property type="nucleotide sequence ID" value="NZ_QKZS01000034.1"/>
</dbReference>
<comment type="caution">
    <text evidence="1">The sequence shown here is derived from an EMBL/GenBank/DDBJ whole genome shotgun (WGS) entry which is preliminary data.</text>
</comment>
<dbReference type="Proteomes" id="UP000249538">
    <property type="component" value="Unassembled WGS sequence"/>
</dbReference>
<reference evidence="1 2" key="1">
    <citation type="submission" date="2018-06" db="EMBL/GenBank/DDBJ databases">
        <title>Genomic Encyclopedia of Archaeal and Bacterial Type Strains, Phase II (KMG-II): from individual species to whole genera.</title>
        <authorList>
            <person name="Goeker M."/>
        </authorList>
    </citation>
    <scope>NUCLEOTIDE SEQUENCE [LARGE SCALE GENOMIC DNA]</scope>
    <source>
        <strain evidence="1 2">DSM 18774</strain>
    </source>
</reference>
<dbReference type="AlphaFoldDB" id="A0A2W7R0L3"/>
<dbReference type="EMBL" id="QKZS01000034">
    <property type="protein sequence ID" value="PZX47609.1"/>
    <property type="molecule type" value="Genomic_DNA"/>
</dbReference>
<protein>
    <submittedName>
        <fullName evidence="1">Uncharacterized protein</fullName>
    </submittedName>
</protein>
<evidence type="ECO:0000313" key="2">
    <source>
        <dbReference type="Proteomes" id="UP000249538"/>
    </source>
</evidence>
<sequence>MSFPDLVRALGSLDCNIGAMLSELSSGSLEDYSIKLCEAAQRCTPTSTLYRDLIARYSGTADTPGIRDNLERFPLIQTGFHSQLLLDPISYYTYALFSSGLANMGARYCINYSCSTNSLQNKKGVGPGWLDAGSSTVNVFGLSRKKLDDLTVCLPKGEVWDFDNLLSNSDPDLRKLAHILSGVRGTTAEAVFNKANVKLSQLISQRIEGVFFGENAVCDILAELIFRDDPVVSSLLFDSHVRNDIVGAVRSWNSRSVSAILPFGTELFWIRKGSKLKNAMIIADRIQAVSGPQDGSFSLNKFDIVNAIESRALVPSLFLTFTIVGILPRITVLGGHRQIFYFPIIHKTIMNALAKARFHPPSELNDMIGDPLHGWIVGLYFSNDNPLRKLSSGILESEFQAIRGSRLRDSVESFPIPSVDPTWASLVGMIR</sequence>